<evidence type="ECO:0000259" key="23">
    <source>
        <dbReference type="PROSITE" id="PS51007"/>
    </source>
</evidence>
<feature type="transmembrane region" description="Helical" evidence="22">
    <location>
        <begin position="12"/>
        <end position="29"/>
    </location>
</feature>
<dbReference type="GO" id="GO:0020037">
    <property type="term" value="F:heme binding"/>
    <property type="evidence" value="ECO:0007669"/>
    <property type="project" value="InterPro"/>
</dbReference>
<evidence type="ECO:0000256" key="1">
    <source>
        <dbReference type="ARBA" id="ARBA00004533"/>
    </source>
</evidence>
<keyword evidence="14 22" id="KW-1133">Transmembrane helix</keyword>
<dbReference type="SUPFAM" id="SSF46626">
    <property type="entry name" value="Cytochrome c"/>
    <property type="match status" value="2"/>
</dbReference>
<protein>
    <recommendedName>
        <fullName evidence="19">Cbb3-type cytochrome c oxidase subunit</fullName>
    </recommendedName>
</protein>
<evidence type="ECO:0000256" key="20">
    <source>
        <dbReference type="PIRSR" id="PIRSR000006-1"/>
    </source>
</evidence>
<feature type="binding site" description="axial binding residue" evidence="20">
    <location>
        <position position="239"/>
    </location>
    <ligand>
        <name>heme c</name>
        <dbReference type="ChEBI" id="CHEBI:61717"/>
        <label>2</label>
    </ligand>
    <ligandPart>
        <name>Fe</name>
        <dbReference type="ChEBI" id="CHEBI:18248"/>
    </ligandPart>
</feature>
<keyword evidence="25" id="KW-1185">Reference proteome</keyword>
<proteinExistence type="inferred from homology"/>
<keyword evidence="18 19" id="KW-0472">Membrane</keyword>
<comment type="similarity">
    <text evidence="3 19">Belongs to the CcoP / FixP family.</text>
</comment>
<feature type="binding site" description="axial binding residue" evidence="20">
    <location>
        <position position="280"/>
    </location>
    <ligand>
        <name>heme c</name>
        <dbReference type="ChEBI" id="CHEBI:61717"/>
        <label>1</label>
    </ligand>
    <ligandPart>
        <name>Fe</name>
        <dbReference type="ChEBI" id="CHEBI:18248"/>
    </ligandPart>
</feature>
<dbReference type="GO" id="GO:0005886">
    <property type="term" value="C:plasma membrane"/>
    <property type="evidence" value="ECO:0007669"/>
    <property type="project" value="UniProtKB-SubCell"/>
</dbReference>
<comment type="function">
    <text evidence="19">C-type cytochrome. Part of the cbb3-type cytochrome c oxidase complex.</text>
</comment>
<name>A0A941DDI8_9BURK</name>
<feature type="domain" description="Cytochrome c" evidence="23">
    <location>
        <begin position="136"/>
        <end position="216"/>
    </location>
</feature>
<dbReference type="InterPro" id="IPR038414">
    <property type="entry name" value="CcoP_N_sf"/>
</dbReference>
<keyword evidence="7 19" id="KW-0349">Heme</keyword>
<dbReference type="AlphaFoldDB" id="A0A941DDI8"/>
<comment type="subcellular location">
    <subcellularLocation>
        <location evidence="1 19">Cell inner membrane</location>
    </subcellularLocation>
</comment>
<evidence type="ECO:0000256" key="17">
    <source>
        <dbReference type="ARBA" id="ARBA00023065"/>
    </source>
</evidence>
<dbReference type="PROSITE" id="PS51007">
    <property type="entry name" value="CYTC"/>
    <property type="match status" value="2"/>
</dbReference>
<dbReference type="Pfam" id="PF13442">
    <property type="entry name" value="Cytochrome_CBB3"/>
    <property type="match status" value="2"/>
</dbReference>
<dbReference type="GO" id="GO:0046872">
    <property type="term" value="F:metal ion binding"/>
    <property type="evidence" value="ECO:0007669"/>
    <property type="project" value="UniProtKB-KW"/>
</dbReference>
<dbReference type="EMBL" id="JAGSPM010000001">
    <property type="protein sequence ID" value="MBR7745485.1"/>
    <property type="molecule type" value="Genomic_DNA"/>
</dbReference>
<feature type="binding site" description="covalent" evidence="21">
    <location>
        <position position="149"/>
    </location>
    <ligand>
        <name>heme c</name>
        <dbReference type="ChEBI" id="CHEBI:61717"/>
        <label>1</label>
    </ligand>
</feature>
<keyword evidence="11" id="KW-0677">Repeat</keyword>
<dbReference type="Gene3D" id="1.10.760.10">
    <property type="entry name" value="Cytochrome c-like domain"/>
    <property type="match status" value="2"/>
</dbReference>
<evidence type="ECO:0000256" key="16">
    <source>
        <dbReference type="ARBA" id="ARBA00023004"/>
    </source>
</evidence>
<evidence type="ECO:0000256" key="3">
    <source>
        <dbReference type="ARBA" id="ARBA00006113"/>
    </source>
</evidence>
<dbReference type="InterPro" id="IPR036909">
    <property type="entry name" value="Cyt_c-like_dom_sf"/>
</dbReference>
<evidence type="ECO:0000256" key="14">
    <source>
        <dbReference type="ARBA" id="ARBA00022989"/>
    </source>
</evidence>
<keyword evidence="13 19" id="KW-0249">Electron transport</keyword>
<dbReference type="NCBIfam" id="TIGR00782">
    <property type="entry name" value="ccoP"/>
    <property type="match status" value="1"/>
</dbReference>
<comment type="pathway">
    <text evidence="2 19">Energy metabolism; oxidative phosphorylation.</text>
</comment>
<dbReference type="PIRSF" id="PIRSF000006">
    <property type="entry name" value="Cbb3-Cox_fixP"/>
    <property type="match status" value="1"/>
</dbReference>
<reference evidence="24 25" key="1">
    <citation type="submission" date="2021-04" db="EMBL/GenBank/DDBJ databases">
        <title>novel species isolated from subtropical streams in China.</title>
        <authorList>
            <person name="Lu H."/>
        </authorList>
    </citation>
    <scope>NUCLEOTIDE SEQUENCE [LARGE SCALE GENOMIC DNA]</scope>
    <source>
        <strain evidence="24 25">BYS107W</strain>
    </source>
</reference>
<evidence type="ECO:0000256" key="6">
    <source>
        <dbReference type="ARBA" id="ARBA00022519"/>
    </source>
</evidence>
<evidence type="ECO:0000256" key="9">
    <source>
        <dbReference type="ARBA" id="ARBA00022692"/>
    </source>
</evidence>
<accession>A0A941DDI8</accession>
<comment type="caution">
    <text evidence="24">The sequence shown here is derived from an EMBL/GenBank/DDBJ whole genome shotgun (WGS) entry which is preliminary data.</text>
</comment>
<keyword evidence="8 19" id="KW-0679">Respiratory chain</keyword>
<evidence type="ECO:0000256" key="10">
    <source>
        <dbReference type="ARBA" id="ARBA00022723"/>
    </source>
</evidence>
<feature type="binding site" description="covalent" evidence="21">
    <location>
        <position position="152"/>
    </location>
    <ligand>
        <name>heme c</name>
        <dbReference type="ChEBI" id="CHEBI:61717"/>
        <label>1</label>
    </ligand>
</feature>
<dbReference type="InterPro" id="IPR009056">
    <property type="entry name" value="Cyt_c-like_dom"/>
</dbReference>
<keyword evidence="12 19" id="KW-0375">Hydrogen ion transport</keyword>
<sequence>MADFFSEWWSTAIAVLTGISILACGLLLWSQSKVKVKIGADGKPLPAETTGHVWDESLMEQNNPLPKWWMWLFYLTIIYSVGYLIVYPGMGSYQGTFGWSQEGAYAKEMKDGEKQYGPLFNKYLNTDVKLVAKDPQAIEIGQRLFLNSCAQCHGSDAQGGKGYPNLTDSDWLYGGTPEVIKTTLMEGRHGQMPPMGAAIGSDDDVKNVANYVMSLSGAAHDPIKAAIGKSKFGVCAACHGADGKGNQALGAPNLTDKVWLYGGGIENIMETINKGRANQMPAHKAILTDAKIHLLTAYVWGLSNTGAVTDAEASALKQISDAAQTVSTDASSASK</sequence>
<keyword evidence="15 19" id="KW-0560">Oxidoreductase</keyword>
<evidence type="ECO:0000256" key="7">
    <source>
        <dbReference type="ARBA" id="ARBA00022617"/>
    </source>
</evidence>
<feature type="binding site" description="covalent" evidence="21">
    <location>
        <position position="238"/>
    </location>
    <ligand>
        <name>heme c</name>
        <dbReference type="ChEBI" id="CHEBI:61717"/>
        <label>2</label>
    </ligand>
</feature>
<keyword evidence="9 22" id="KW-0812">Transmembrane</keyword>
<evidence type="ECO:0000256" key="19">
    <source>
        <dbReference type="PIRNR" id="PIRNR000006"/>
    </source>
</evidence>
<dbReference type="GO" id="GO:1902600">
    <property type="term" value="P:proton transmembrane transport"/>
    <property type="evidence" value="ECO:0007669"/>
    <property type="project" value="UniProtKB-KW"/>
</dbReference>
<evidence type="ECO:0000256" key="11">
    <source>
        <dbReference type="ARBA" id="ARBA00022737"/>
    </source>
</evidence>
<feature type="binding site" description="axial binding residue" evidence="20">
    <location>
        <position position="192"/>
    </location>
    <ligand>
        <name>heme c</name>
        <dbReference type="ChEBI" id="CHEBI:61717"/>
        <label>2</label>
    </ligand>
    <ligandPart>
        <name>Fe</name>
        <dbReference type="ChEBI" id="CHEBI:18248"/>
    </ligandPart>
</feature>
<dbReference type="PANTHER" id="PTHR33751">
    <property type="entry name" value="CBB3-TYPE CYTOCHROME C OXIDASE SUBUNIT FIXP"/>
    <property type="match status" value="1"/>
</dbReference>
<evidence type="ECO:0000313" key="24">
    <source>
        <dbReference type="EMBL" id="MBR7745485.1"/>
    </source>
</evidence>
<dbReference type="GO" id="GO:0016491">
    <property type="term" value="F:oxidoreductase activity"/>
    <property type="evidence" value="ECO:0007669"/>
    <property type="project" value="UniProtKB-KW"/>
</dbReference>
<evidence type="ECO:0000256" key="2">
    <source>
        <dbReference type="ARBA" id="ARBA00004673"/>
    </source>
</evidence>
<feature type="binding site" description="axial binding residue" evidence="20">
    <location>
        <position position="153"/>
    </location>
    <ligand>
        <name>heme c</name>
        <dbReference type="ChEBI" id="CHEBI:61717"/>
        <label>1</label>
    </ligand>
    <ligandPart>
        <name>Fe</name>
        <dbReference type="ChEBI" id="CHEBI:18248"/>
    </ligandPart>
</feature>
<evidence type="ECO:0000256" key="5">
    <source>
        <dbReference type="ARBA" id="ARBA00022475"/>
    </source>
</evidence>
<evidence type="ECO:0000256" key="18">
    <source>
        <dbReference type="ARBA" id="ARBA00023136"/>
    </source>
</evidence>
<dbReference type="PANTHER" id="PTHR33751:SF1">
    <property type="entry name" value="CBB3-TYPE CYTOCHROME C OXIDASE SUBUNIT FIXP"/>
    <property type="match status" value="1"/>
</dbReference>
<gene>
    <name evidence="24" type="primary">ccoP</name>
    <name evidence="24" type="ORF">KDM92_02730</name>
</gene>
<organism evidence="24 25">
    <name type="scientific">Undibacterium baiyunense</name>
    <dbReference type="NCBI Taxonomy" id="2828731"/>
    <lineage>
        <taxon>Bacteria</taxon>
        <taxon>Pseudomonadati</taxon>
        <taxon>Pseudomonadota</taxon>
        <taxon>Betaproteobacteria</taxon>
        <taxon>Burkholderiales</taxon>
        <taxon>Oxalobacteraceae</taxon>
        <taxon>Undibacterium</taxon>
    </lineage>
</organism>
<dbReference type="GO" id="GO:0009055">
    <property type="term" value="F:electron transfer activity"/>
    <property type="evidence" value="ECO:0007669"/>
    <property type="project" value="InterPro"/>
</dbReference>
<keyword evidence="16 19" id="KW-0408">Iron</keyword>
<keyword evidence="17 19" id="KW-0406">Ion transport</keyword>
<dbReference type="Proteomes" id="UP000680158">
    <property type="component" value="Unassembled WGS sequence"/>
</dbReference>
<evidence type="ECO:0000256" key="22">
    <source>
        <dbReference type="SAM" id="Phobius"/>
    </source>
</evidence>
<comment type="subunit">
    <text evidence="19">Component of the cbb3-type cytochrome c oxidase.</text>
</comment>
<evidence type="ECO:0000256" key="15">
    <source>
        <dbReference type="ARBA" id="ARBA00023002"/>
    </source>
</evidence>
<keyword evidence="5 19" id="KW-1003">Cell membrane</keyword>
<evidence type="ECO:0000256" key="21">
    <source>
        <dbReference type="PIRSR" id="PIRSR000006-2"/>
    </source>
</evidence>
<dbReference type="RefSeq" id="WP_212682877.1">
    <property type="nucleotide sequence ID" value="NZ_JAGSPM010000001.1"/>
</dbReference>
<dbReference type="InterPro" id="IPR032858">
    <property type="entry name" value="CcoP_N"/>
</dbReference>
<dbReference type="Gene3D" id="6.10.280.130">
    <property type="match status" value="1"/>
</dbReference>
<evidence type="ECO:0000256" key="4">
    <source>
        <dbReference type="ARBA" id="ARBA00022448"/>
    </source>
</evidence>
<evidence type="ECO:0000313" key="25">
    <source>
        <dbReference type="Proteomes" id="UP000680158"/>
    </source>
</evidence>
<evidence type="ECO:0000256" key="12">
    <source>
        <dbReference type="ARBA" id="ARBA00022781"/>
    </source>
</evidence>
<keyword evidence="6 19" id="KW-0997">Cell inner membrane</keyword>
<feature type="domain" description="Cytochrome c" evidence="23">
    <location>
        <begin position="223"/>
        <end position="303"/>
    </location>
</feature>
<feature type="binding site" description="covalent" evidence="21">
    <location>
        <position position="235"/>
    </location>
    <ligand>
        <name>heme c</name>
        <dbReference type="ChEBI" id="CHEBI:61717"/>
        <label>2</label>
    </ligand>
</feature>
<comment type="cofactor">
    <cofactor evidence="19 21">
        <name>heme c</name>
        <dbReference type="ChEBI" id="CHEBI:61717"/>
    </cofactor>
    <text evidence="19 21">Binds 2 heme C groups per subunit.</text>
</comment>
<evidence type="ECO:0000256" key="8">
    <source>
        <dbReference type="ARBA" id="ARBA00022660"/>
    </source>
</evidence>
<keyword evidence="10 19" id="KW-0479">Metal-binding</keyword>
<evidence type="ECO:0000256" key="13">
    <source>
        <dbReference type="ARBA" id="ARBA00022982"/>
    </source>
</evidence>
<dbReference type="InterPro" id="IPR004678">
    <property type="entry name" value="Cyt_c_oxidase_cbb3_su3"/>
</dbReference>
<feature type="transmembrane region" description="Helical" evidence="22">
    <location>
        <begin position="68"/>
        <end position="87"/>
    </location>
</feature>
<dbReference type="Pfam" id="PF14715">
    <property type="entry name" value="FixP_N"/>
    <property type="match status" value="1"/>
</dbReference>
<keyword evidence="4 19" id="KW-0813">Transport</keyword>
<dbReference type="InterPro" id="IPR050597">
    <property type="entry name" value="Cytochrome_c_Oxidase_Subunit"/>
</dbReference>